<evidence type="ECO:0000313" key="2">
    <source>
        <dbReference type="Proteomes" id="UP000784294"/>
    </source>
</evidence>
<name>A0A3S5A994_9PLAT</name>
<accession>A0A3S5A994</accession>
<dbReference type="Gene3D" id="3.60.40.10">
    <property type="entry name" value="PPM-type phosphatase domain"/>
    <property type="match status" value="1"/>
</dbReference>
<gene>
    <name evidence="1" type="ORF">PXEA_LOCUS8521</name>
</gene>
<comment type="caution">
    <text evidence="1">The sequence shown here is derived from an EMBL/GenBank/DDBJ whole genome shotgun (WGS) entry which is preliminary data.</text>
</comment>
<proteinExistence type="predicted"/>
<dbReference type="OrthoDB" id="420076at2759"/>
<sequence>MDHIHIYRPANCGPGDTAASRLIRTALGGGEMDSNRIATLLSVPANIARYYRDDITVIVIYPPSAFDPPLSPLT</sequence>
<evidence type="ECO:0000313" key="1">
    <source>
        <dbReference type="EMBL" id="VEL15081.1"/>
    </source>
</evidence>
<dbReference type="Proteomes" id="UP000784294">
    <property type="component" value="Unassembled WGS sequence"/>
</dbReference>
<dbReference type="AlphaFoldDB" id="A0A3S5A994"/>
<organism evidence="1 2">
    <name type="scientific">Protopolystoma xenopodis</name>
    <dbReference type="NCBI Taxonomy" id="117903"/>
    <lineage>
        <taxon>Eukaryota</taxon>
        <taxon>Metazoa</taxon>
        <taxon>Spiralia</taxon>
        <taxon>Lophotrochozoa</taxon>
        <taxon>Platyhelminthes</taxon>
        <taxon>Monogenea</taxon>
        <taxon>Polyopisthocotylea</taxon>
        <taxon>Polystomatidea</taxon>
        <taxon>Polystomatidae</taxon>
        <taxon>Protopolystoma</taxon>
    </lineage>
</organism>
<reference evidence="1" key="1">
    <citation type="submission" date="2018-11" db="EMBL/GenBank/DDBJ databases">
        <authorList>
            <consortium name="Pathogen Informatics"/>
        </authorList>
    </citation>
    <scope>NUCLEOTIDE SEQUENCE</scope>
</reference>
<keyword evidence="2" id="KW-1185">Reference proteome</keyword>
<protein>
    <submittedName>
        <fullName evidence="1">Uncharacterized protein</fullName>
    </submittedName>
</protein>
<dbReference type="InterPro" id="IPR036457">
    <property type="entry name" value="PPM-type-like_dom_sf"/>
</dbReference>
<dbReference type="EMBL" id="CAAALY010023374">
    <property type="protein sequence ID" value="VEL15081.1"/>
    <property type="molecule type" value="Genomic_DNA"/>
</dbReference>